<accession>A0A6L5XZ04</accession>
<sequence length="151" mass="17866">MTSVFKKLLSKELGEERYDGYYLCYRNVLRDQGYAGRKIGNEQVYKEMYEYLKEKDKHVLDKMLERLTDAMESALIINKQYVFAFIFYLLSAMFLIFMNLNPLVTIVSLILMSTCFIYKTCEYVVNKFCYIDANIALVYKAVLDKLISLRE</sequence>
<protein>
    <submittedName>
        <fullName evidence="2">Uncharacterized protein</fullName>
    </submittedName>
</protein>
<evidence type="ECO:0000313" key="3">
    <source>
        <dbReference type="Proteomes" id="UP000482209"/>
    </source>
</evidence>
<dbReference type="AlphaFoldDB" id="A0A6L5XZ04"/>
<keyword evidence="1" id="KW-0812">Transmembrane</keyword>
<name>A0A6L5XZ04_9FIRM</name>
<dbReference type="RefSeq" id="WP_154518759.1">
    <property type="nucleotide sequence ID" value="NZ_VUMT01000007.1"/>
</dbReference>
<evidence type="ECO:0000256" key="1">
    <source>
        <dbReference type="SAM" id="Phobius"/>
    </source>
</evidence>
<comment type="caution">
    <text evidence="2">The sequence shown here is derived from an EMBL/GenBank/DDBJ whole genome shotgun (WGS) entry which is preliminary data.</text>
</comment>
<gene>
    <name evidence="2" type="ORF">FYJ58_06045</name>
</gene>
<reference evidence="2 3" key="1">
    <citation type="submission" date="2019-08" db="EMBL/GenBank/DDBJ databases">
        <title>In-depth cultivation of the pig gut microbiome towards novel bacterial diversity and tailored functional studies.</title>
        <authorList>
            <person name="Wylensek D."/>
            <person name="Hitch T.C.A."/>
            <person name="Clavel T."/>
        </authorList>
    </citation>
    <scope>NUCLEOTIDE SEQUENCE [LARGE SCALE GENOMIC DNA]</scope>
    <source>
        <strain evidence="2 3">WCA-693-APC-MOT-I</strain>
    </source>
</reference>
<evidence type="ECO:0000313" key="2">
    <source>
        <dbReference type="EMBL" id="MSS63438.1"/>
    </source>
</evidence>
<dbReference type="EMBL" id="VUMT01000007">
    <property type="protein sequence ID" value="MSS63438.1"/>
    <property type="molecule type" value="Genomic_DNA"/>
</dbReference>
<feature type="transmembrane region" description="Helical" evidence="1">
    <location>
        <begin position="103"/>
        <end position="121"/>
    </location>
</feature>
<keyword evidence="1" id="KW-0472">Membrane</keyword>
<keyword evidence="3" id="KW-1185">Reference proteome</keyword>
<organism evidence="2 3">
    <name type="scientific">Velocimicrobium porci</name>
    <dbReference type="NCBI Taxonomy" id="2606634"/>
    <lineage>
        <taxon>Bacteria</taxon>
        <taxon>Bacillati</taxon>
        <taxon>Bacillota</taxon>
        <taxon>Clostridia</taxon>
        <taxon>Lachnospirales</taxon>
        <taxon>Lachnospiraceae</taxon>
        <taxon>Velocimicrobium</taxon>
    </lineage>
</organism>
<dbReference type="Proteomes" id="UP000482209">
    <property type="component" value="Unassembled WGS sequence"/>
</dbReference>
<feature type="transmembrane region" description="Helical" evidence="1">
    <location>
        <begin position="81"/>
        <end position="97"/>
    </location>
</feature>
<keyword evidence="1" id="KW-1133">Transmembrane helix</keyword>
<proteinExistence type="predicted"/>